<dbReference type="HOGENOM" id="CLU_489524_0_0_1"/>
<name>J3L6W3_ORYBR</name>
<keyword evidence="7" id="KW-1185">Reference proteome</keyword>
<accession>J3L6W3</accession>
<dbReference type="OrthoDB" id="678784at2759"/>
<dbReference type="Proteomes" id="UP000006038">
    <property type="component" value="Chromosome 1"/>
</dbReference>
<keyword evidence="2 3" id="KW-0813">Transport</keyword>
<dbReference type="InterPro" id="IPR016159">
    <property type="entry name" value="Cullin_repeat-like_dom_sf"/>
</dbReference>
<organism evidence="6">
    <name type="scientific">Oryza brachyantha</name>
    <name type="common">malo sina</name>
    <dbReference type="NCBI Taxonomy" id="4533"/>
    <lineage>
        <taxon>Eukaryota</taxon>
        <taxon>Viridiplantae</taxon>
        <taxon>Streptophyta</taxon>
        <taxon>Embryophyta</taxon>
        <taxon>Tracheophyta</taxon>
        <taxon>Spermatophyta</taxon>
        <taxon>Magnoliopsida</taxon>
        <taxon>Liliopsida</taxon>
        <taxon>Poales</taxon>
        <taxon>Poaceae</taxon>
        <taxon>BOP clade</taxon>
        <taxon>Oryzoideae</taxon>
        <taxon>Oryzeae</taxon>
        <taxon>Oryzinae</taxon>
        <taxon>Oryza</taxon>
    </lineage>
</organism>
<dbReference type="OMA" id="AEACWAP"/>
<evidence type="ECO:0000256" key="4">
    <source>
        <dbReference type="SAM" id="MobiDB-lite"/>
    </source>
</evidence>
<reference evidence="6" key="1">
    <citation type="journal article" date="2013" name="Nat. Commun.">
        <title>Whole-genome sequencing of Oryza brachyantha reveals mechanisms underlying Oryza genome evolution.</title>
        <authorList>
            <person name="Chen J."/>
            <person name="Huang Q."/>
            <person name="Gao D."/>
            <person name="Wang J."/>
            <person name="Lang Y."/>
            <person name="Liu T."/>
            <person name="Li B."/>
            <person name="Bai Z."/>
            <person name="Luis Goicoechea J."/>
            <person name="Liang C."/>
            <person name="Chen C."/>
            <person name="Zhang W."/>
            <person name="Sun S."/>
            <person name="Liao Y."/>
            <person name="Zhang X."/>
            <person name="Yang L."/>
            <person name="Song C."/>
            <person name="Wang M."/>
            <person name="Shi J."/>
            <person name="Liu G."/>
            <person name="Liu J."/>
            <person name="Zhou H."/>
            <person name="Zhou W."/>
            <person name="Yu Q."/>
            <person name="An N."/>
            <person name="Chen Y."/>
            <person name="Cai Q."/>
            <person name="Wang B."/>
            <person name="Liu B."/>
            <person name="Min J."/>
            <person name="Huang Y."/>
            <person name="Wu H."/>
            <person name="Li Z."/>
            <person name="Zhang Y."/>
            <person name="Yin Y."/>
            <person name="Song W."/>
            <person name="Jiang J."/>
            <person name="Jackson S.A."/>
            <person name="Wing R.A."/>
            <person name="Wang J."/>
            <person name="Chen M."/>
        </authorList>
    </citation>
    <scope>NUCLEOTIDE SEQUENCE [LARGE SCALE GENOMIC DNA]</scope>
    <source>
        <strain evidence="6">cv. IRGC 101232</strain>
    </source>
</reference>
<dbReference type="Pfam" id="PF03081">
    <property type="entry name" value="Exo70_C"/>
    <property type="match status" value="1"/>
</dbReference>
<dbReference type="STRING" id="4533.J3L6W3"/>
<evidence type="ECO:0000259" key="5">
    <source>
        <dbReference type="Pfam" id="PF03081"/>
    </source>
</evidence>
<dbReference type="InterPro" id="IPR004140">
    <property type="entry name" value="Exo70"/>
</dbReference>
<keyword evidence="3" id="KW-0268">Exocytosis</keyword>
<dbReference type="GO" id="GO:0005546">
    <property type="term" value="F:phosphatidylinositol-4,5-bisphosphate binding"/>
    <property type="evidence" value="ECO:0007669"/>
    <property type="project" value="InterPro"/>
</dbReference>
<proteinExistence type="inferred from homology"/>
<dbReference type="InterPro" id="IPR046364">
    <property type="entry name" value="Exo70_C"/>
</dbReference>
<reference evidence="6" key="2">
    <citation type="submission" date="2013-04" db="UniProtKB">
        <authorList>
            <consortium name="EnsemblPlants"/>
        </authorList>
    </citation>
    <scope>IDENTIFICATION</scope>
</reference>
<comment type="similarity">
    <text evidence="1 3">Belongs to the EXO70 family.</text>
</comment>
<dbReference type="GO" id="GO:0006887">
    <property type="term" value="P:exocytosis"/>
    <property type="evidence" value="ECO:0007669"/>
    <property type="project" value="UniProtKB-KW"/>
</dbReference>
<evidence type="ECO:0000313" key="7">
    <source>
        <dbReference type="Proteomes" id="UP000006038"/>
    </source>
</evidence>
<dbReference type="Gene3D" id="1.20.1280.170">
    <property type="entry name" value="Exocyst complex component Exo70"/>
    <property type="match status" value="1"/>
</dbReference>
<feature type="compositionally biased region" description="Low complexity" evidence="4">
    <location>
        <begin position="140"/>
        <end position="150"/>
    </location>
</feature>
<dbReference type="SUPFAM" id="SSF74788">
    <property type="entry name" value="Cullin repeat-like"/>
    <property type="match status" value="1"/>
</dbReference>
<dbReference type="Gramene" id="OB01G49690.1">
    <property type="protein sequence ID" value="OB01G49690.1"/>
    <property type="gene ID" value="OB01G49690"/>
</dbReference>
<gene>
    <name evidence="6" type="primary">LOC102714787</name>
</gene>
<dbReference type="GeneID" id="102714787"/>
<sequence length="580" mass="62372">MGAAPGKAAPAAAADYKARFANAEHVILQWNRSPLSDTGIWDAAAACTNERLLDAVDEILDLAEAQPFPASSADAARLDGALGVAMSRMMDEFLRLRVWNALSHELRYAIDKLSVAVSANALWIAFPSTGARSSSASTVGRASGGSPTSSAPGDVAVLLDGEFLDELELLCPASLPVLDEIALRVIRAGYTKVLVQKFKNSPCDVLDRFLSIFQVECSRRTTEAVIKRWSLATKLVGKALVVMQRQLYAQSSPGAFDALKDEYFLAITKNRVLNLLKFADDFTSITSHEKLVYILGMYEALSDAAPGLLLMFTGVHKELVSERTQEILTRLASSIRAMVASLLAKVRDDVSTTKKNNAARGGGVGVHPLTRYAMDCIEPLAPHRDALDLILASGGGGVTSLSDLASRVVGCLDRVLLLEEKPVLPCGGGGDDDGAAVVSRHHLFVANNAGFVLQRGRPLLGNEWAAQREDLGARHVASYAEARWAPVVASLETAGRKPANAAAKFSAAFDEAYESQARCEVPDPTLRDALRKAASETVVPAYGVYLKKHPKLEKKVRYTAGELDQRLSELFEGEAAERNK</sequence>
<keyword evidence="3" id="KW-0653">Protein transport</keyword>
<comment type="function">
    <text evidence="3">Component of the exocyst complex.</text>
</comment>
<feature type="region of interest" description="Disordered" evidence="4">
    <location>
        <begin position="131"/>
        <end position="150"/>
    </location>
</feature>
<evidence type="ECO:0000256" key="2">
    <source>
        <dbReference type="ARBA" id="ARBA00022448"/>
    </source>
</evidence>
<dbReference type="GO" id="GO:0000145">
    <property type="term" value="C:exocyst"/>
    <property type="evidence" value="ECO:0007669"/>
    <property type="project" value="InterPro"/>
</dbReference>
<dbReference type="GO" id="GO:0015031">
    <property type="term" value="P:protein transport"/>
    <property type="evidence" value="ECO:0007669"/>
    <property type="project" value="UniProtKB-KW"/>
</dbReference>
<protein>
    <recommendedName>
        <fullName evidence="3">Exocyst subunit Exo70 family protein</fullName>
    </recommendedName>
</protein>
<dbReference type="AlphaFoldDB" id="J3L6W3"/>
<evidence type="ECO:0000256" key="1">
    <source>
        <dbReference type="ARBA" id="ARBA00006756"/>
    </source>
</evidence>
<evidence type="ECO:0000256" key="3">
    <source>
        <dbReference type="RuleBase" id="RU365026"/>
    </source>
</evidence>
<dbReference type="KEGG" id="obr:102714787"/>
<dbReference type="PANTHER" id="PTHR12542:SF25">
    <property type="entry name" value="EXOCYST SUBUNIT EXO70 FAMILY PROTEIN"/>
    <property type="match status" value="1"/>
</dbReference>
<dbReference type="PANTHER" id="PTHR12542">
    <property type="entry name" value="EXOCYST COMPLEX PROTEIN EXO70"/>
    <property type="match status" value="1"/>
</dbReference>
<evidence type="ECO:0000313" key="6">
    <source>
        <dbReference type="EnsemblPlants" id="OB01G49690.1"/>
    </source>
</evidence>
<dbReference type="eggNOG" id="KOG2344">
    <property type="taxonomic scope" value="Eukaryota"/>
</dbReference>
<dbReference type="EnsemblPlants" id="OB01G49690.1">
    <property type="protein sequence ID" value="OB01G49690.1"/>
    <property type="gene ID" value="OB01G49690"/>
</dbReference>
<feature type="domain" description="Exocyst complex subunit Exo70 C-terminal" evidence="5">
    <location>
        <begin position="227"/>
        <end position="569"/>
    </location>
</feature>